<evidence type="ECO:0000313" key="5">
    <source>
        <dbReference type="Proteomes" id="UP001049518"/>
    </source>
</evidence>
<keyword evidence="5" id="KW-1185">Reference proteome</keyword>
<evidence type="ECO:0000256" key="2">
    <source>
        <dbReference type="ARBA" id="ARBA00022598"/>
    </source>
</evidence>
<dbReference type="GO" id="GO:0016874">
    <property type="term" value="F:ligase activity"/>
    <property type="evidence" value="ECO:0007669"/>
    <property type="project" value="UniProtKB-KW"/>
</dbReference>
<evidence type="ECO:0000259" key="3">
    <source>
        <dbReference type="Pfam" id="PF00501"/>
    </source>
</evidence>
<dbReference type="Gene3D" id="3.40.50.12780">
    <property type="entry name" value="N-terminal domain of ligase-like"/>
    <property type="match status" value="1"/>
</dbReference>
<dbReference type="Proteomes" id="UP001049518">
    <property type="component" value="Chromosome"/>
</dbReference>
<feature type="domain" description="AMP-dependent synthetase/ligase" evidence="3">
    <location>
        <begin position="26"/>
        <end position="363"/>
    </location>
</feature>
<name>A0ABX8QSS2_9ACTN</name>
<comment type="similarity">
    <text evidence="1">Belongs to the ATP-dependent AMP-binding enzyme family.</text>
</comment>
<gene>
    <name evidence="4" type="ORF">AGRA3207_001193</name>
</gene>
<dbReference type="RefSeq" id="WP_231333549.1">
    <property type="nucleotide sequence ID" value="NZ_CP059572.1"/>
</dbReference>
<evidence type="ECO:0000256" key="1">
    <source>
        <dbReference type="ARBA" id="ARBA00006432"/>
    </source>
</evidence>
<dbReference type="PANTHER" id="PTHR24096">
    <property type="entry name" value="LONG-CHAIN-FATTY-ACID--COA LIGASE"/>
    <property type="match status" value="1"/>
</dbReference>
<accession>A0ABX8QSS2</accession>
<proteinExistence type="inferred from homology"/>
<dbReference type="InterPro" id="IPR000873">
    <property type="entry name" value="AMP-dep_synth/lig_dom"/>
</dbReference>
<keyword evidence="2 4" id="KW-0436">Ligase</keyword>
<sequence>MISHDSGAAYPAVTVTEAVLRPGRAVHGKRRAVVDAVSGRSITHAALAAEVAPASAALAGEGVEPGDVVGLHLADGPEFAIALHAVLAAGAVPLPLRASDPAGLLDAARVRTVIAGAAPSGRFLRAVKAAGVERVLGLGGRAGGRAAAPEVRADPARDTALAVGVGGGPPRLVRLTHAEVVAGLVRVADAGLIGGADTVLTALPFTGALGLNGVLNPVLRLGATVVALPDAGRHDLLRAVQDHRATVAVLPPALVEALARERGATHFDLGSLRTVVAAGGPLAADDARAAAARVGCPVRRAYGMAEAAGLTHLNLWAAEEGALDSVGRGLPGVSWRIVHPRTRAVQASYHRGELCVRVPDTARWIPTGDAAFADDHGRVFILGRLGPRP</sequence>
<dbReference type="SUPFAM" id="SSF56801">
    <property type="entry name" value="Acetyl-CoA synthetase-like"/>
    <property type="match status" value="1"/>
</dbReference>
<dbReference type="EMBL" id="CP059572">
    <property type="protein sequence ID" value="QXJ20472.1"/>
    <property type="molecule type" value="Genomic_DNA"/>
</dbReference>
<dbReference type="InterPro" id="IPR042099">
    <property type="entry name" value="ANL_N_sf"/>
</dbReference>
<dbReference type="PANTHER" id="PTHR24096:SF149">
    <property type="entry name" value="AMP-BINDING DOMAIN-CONTAINING PROTEIN-RELATED"/>
    <property type="match status" value="1"/>
</dbReference>
<dbReference type="Pfam" id="PF00501">
    <property type="entry name" value="AMP-binding"/>
    <property type="match status" value="1"/>
</dbReference>
<protein>
    <submittedName>
        <fullName evidence="4">Acyl--CoA ligase</fullName>
    </submittedName>
</protein>
<organism evidence="4 5">
    <name type="scientific">Actinomadura graeca</name>
    <dbReference type="NCBI Taxonomy" id="2750812"/>
    <lineage>
        <taxon>Bacteria</taxon>
        <taxon>Bacillati</taxon>
        <taxon>Actinomycetota</taxon>
        <taxon>Actinomycetes</taxon>
        <taxon>Streptosporangiales</taxon>
        <taxon>Thermomonosporaceae</taxon>
        <taxon>Actinomadura</taxon>
    </lineage>
</organism>
<evidence type="ECO:0000313" key="4">
    <source>
        <dbReference type="EMBL" id="QXJ20472.1"/>
    </source>
</evidence>
<reference evidence="4" key="1">
    <citation type="submission" date="2020-07" db="EMBL/GenBank/DDBJ databases">
        <authorList>
            <person name="Tarantini F.S."/>
            <person name="Hong K.W."/>
            <person name="Chan K.G."/>
        </authorList>
    </citation>
    <scope>NUCLEOTIDE SEQUENCE</scope>
    <source>
        <strain evidence="4">32-07</strain>
    </source>
</reference>